<proteinExistence type="predicted"/>
<dbReference type="HOGENOM" id="CLU_3071921_0_0_1"/>
<dbReference type="Gramene" id="OB08G23410.1">
    <property type="protein sequence ID" value="OB08G23410.1"/>
    <property type="gene ID" value="OB08G23410"/>
</dbReference>
<organism evidence="1">
    <name type="scientific">Oryza brachyantha</name>
    <name type="common">malo sina</name>
    <dbReference type="NCBI Taxonomy" id="4533"/>
    <lineage>
        <taxon>Eukaryota</taxon>
        <taxon>Viridiplantae</taxon>
        <taxon>Streptophyta</taxon>
        <taxon>Embryophyta</taxon>
        <taxon>Tracheophyta</taxon>
        <taxon>Spermatophyta</taxon>
        <taxon>Magnoliopsida</taxon>
        <taxon>Liliopsida</taxon>
        <taxon>Poales</taxon>
        <taxon>Poaceae</taxon>
        <taxon>BOP clade</taxon>
        <taxon>Oryzoideae</taxon>
        <taxon>Oryzeae</taxon>
        <taxon>Oryzinae</taxon>
        <taxon>Oryza</taxon>
    </lineage>
</organism>
<dbReference type="EnsemblPlants" id="OB08G23410.1">
    <property type="protein sequence ID" value="OB08G23410.1"/>
    <property type="gene ID" value="OB08G23410"/>
</dbReference>
<dbReference type="Proteomes" id="UP000006038">
    <property type="component" value="Chromosome 8"/>
</dbReference>
<name>J3MTB1_ORYBR</name>
<evidence type="ECO:0000313" key="2">
    <source>
        <dbReference type="Proteomes" id="UP000006038"/>
    </source>
</evidence>
<sequence>MCHIYTDDSYILASQKNSFVEFQLIFLFSSVHKFSEINTFTASFMVSSCLTNL</sequence>
<protein>
    <submittedName>
        <fullName evidence="1">Uncharacterized protein</fullName>
    </submittedName>
</protein>
<accession>J3MTB1</accession>
<keyword evidence="2" id="KW-1185">Reference proteome</keyword>
<evidence type="ECO:0000313" key="1">
    <source>
        <dbReference type="EnsemblPlants" id="OB08G23410.1"/>
    </source>
</evidence>
<reference evidence="1" key="2">
    <citation type="submission" date="2013-04" db="UniProtKB">
        <authorList>
            <consortium name="EnsemblPlants"/>
        </authorList>
    </citation>
    <scope>IDENTIFICATION</scope>
</reference>
<dbReference type="AlphaFoldDB" id="J3MTB1"/>
<reference evidence="1" key="1">
    <citation type="journal article" date="2013" name="Nat. Commun.">
        <title>Whole-genome sequencing of Oryza brachyantha reveals mechanisms underlying Oryza genome evolution.</title>
        <authorList>
            <person name="Chen J."/>
            <person name="Huang Q."/>
            <person name="Gao D."/>
            <person name="Wang J."/>
            <person name="Lang Y."/>
            <person name="Liu T."/>
            <person name="Li B."/>
            <person name="Bai Z."/>
            <person name="Luis Goicoechea J."/>
            <person name="Liang C."/>
            <person name="Chen C."/>
            <person name="Zhang W."/>
            <person name="Sun S."/>
            <person name="Liao Y."/>
            <person name="Zhang X."/>
            <person name="Yang L."/>
            <person name="Song C."/>
            <person name="Wang M."/>
            <person name="Shi J."/>
            <person name="Liu G."/>
            <person name="Liu J."/>
            <person name="Zhou H."/>
            <person name="Zhou W."/>
            <person name="Yu Q."/>
            <person name="An N."/>
            <person name="Chen Y."/>
            <person name="Cai Q."/>
            <person name="Wang B."/>
            <person name="Liu B."/>
            <person name="Min J."/>
            <person name="Huang Y."/>
            <person name="Wu H."/>
            <person name="Li Z."/>
            <person name="Zhang Y."/>
            <person name="Yin Y."/>
            <person name="Song W."/>
            <person name="Jiang J."/>
            <person name="Jackson S.A."/>
            <person name="Wing R.A."/>
            <person name="Wang J."/>
            <person name="Chen M."/>
        </authorList>
    </citation>
    <scope>NUCLEOTIDE SEQUENCE [LARGE SCALE GENOMIC DNA]</scope>
    <source>
        <strain evidence="1">cv. IRGC 101232</strain>
    </source>
</reference>